<dbReference type="InterPro" id="IPR016032">
    <property type="entry name" value="Sig_transdc_resp-reg_C-effctor"/>
</dbReference>
<dbReference type="GO" id="GO:0003677">
    <property type="term" value="F:DNA binding"/>
    <property type="evidence" value="ECO:0007669"/>
    <property type="project" value="InterPro"/>
</dbReference>
<dbReference type="SMART" id="SM00382">
    <property type="entry name" value="AAA"/>
    <property type="match status" value="1"/>
</dbReference>
<dbReference type="SMART" id="SM00421">
    <property type="entry name" value="HTH_LUXR"/>
    <property type="match status" value="1"/>
</dbReference>
<evidence type="ECO:0000313" key="5">
    <source>
        <dbReference type="Proteomes" id="UP000305778"/>
    </source>
</evidence>
<dbReference type="Proteomes" id="UP000305778">
    <property type="component" value="Unassembled WGS sequence"/>
</dbReference>
<dbReference type="InterPro" id="IPR027417">
    <property type="entry name" value="P-loop_NTPase"/>
</dbReference>
<dbReference type="PRINTS" id="PR00038">
    <property type="entry name" value="HTHLUXR"/>
</dbReference>
<proteinExistence type="predicted"/>
<keyword evidence="2" id="KW-0067">ATP-binding</keyword>
<dbReference type="InterPro" id="IPR011990">
    <property type="entry name" value="TPR-like_helical_dom_sf"/>
</dbReference>
<dbReference type="AlphaFoldDB" id="A0A4U0SQU8"/>
<dbReference type="InterPro" id="IPR000792">
    <property type="entry name" value="Tscrpt_reg_LuxR_C"/>
</dbReference>
<dbReference type="PANTHER" id="PTHR16305:SF35">
    <property type="entry name" value="TRANSCRIPTIONAL ACTIVATOR DOMAIN"/>
    <property type="match status" value="1"/>
</dbReference>
<dbReference type="GO" id="GO:0005737">
    <property type="term" value="C:cytoplasm"/>
    <property type="evidence" value="ECO:0007669"/>
    <property type="project" value="TreeGrafter"/>
</dbReference>
<evidence type="ECO:0000259" key="3">
    <source>
        <dbReference type="PROSITE" id="PS50043"/>
    </source>
</evidence>
<evidence type="ECO:0000313" key="4">
    <source>
        <dbReference type="EMBL" id="TKA12392.1"/>
    </source>
</evidence>
<organism evidence="4 5">
    <name type="scientific">Actinacidiphila oryziradicis</name>
    <dbReference type="NCBI Taxonomy" id="2571141"/>
    <lineage>
        <taxon>Bacteria</taxon>
        <taxon>Bacillati</taxon>
        <taxon>Actinomycetota</taxon>
        <taxon>Actinomycetes</taxon>
        <taxon>Kitasatosporales</taxon>
        <taxon>Streptomycetaceae</taxon>
        <taxon>Actinacidiphila</taxon>
    </lineage>
</organism>
<dbReference type="OrthoDB" id="3796539at2"/>
<reference evidence="4 5" key="1">
    <citation type="submission" date="2019-04" db="EMBL/GenBank/DDBJ databases">
        <title>Streptomyces oryziradicis sp. nov., a novel actinomycete isolated from rhizosphere soil of rice (Oryza sativa L.).</title>
        <authorList>
            <person name="Li C."/>
        </authorList>
    </citation>
    <scope>NUCLEOTIDE SEQUENCE [LARGE SCALE GENOMIC DNA]</scope>
    <source>
        <strain evidence="4 5">NEAU-C40</strain>
    </source>
</reference>
<keyword evidence="1" id="KW-0547">Nucleotide-binding</keyword>
<dbReference type="EMBL" id="SUMC01000004">
    <property type="protein sequence ID" value="TKA12392.1"/>
    <property type="molecule type" value="Genomic_DNA"/>
</dbReference>
<dbReference type="InterPro" id="IPR003593">
    <property type="entry name" value="AAA+_ATPase"/>
</dbReference>
<sequence>MSSLVSLIGRRELLDQARQQLGAAPGVLLYGPAGIGKSTLIAALEDGTPPDCTVLRCSPAEEDAKLPFVGLIDLFAGVPEEYVDGLPTEPRAALRAALLRGREPGGAQSRLAVRIAVLEALRALAAAGPVLLAIDDLQWLDDPSAQVLAFAVRRLGEPGPPGVRLVAAERVPEGEQPGRLSCCPPGTVEIAVPPLPDREVAELLLSDTGVGLPPPAVQAVQRTAAGNPLYALELGRAIVRDGMPASPGGPLPVPRRLRTLLLDRVRRLPASARRTLLVAGAAARPTLTLLRAVGVPDPARDLRVAEVLGVAVADAEGAVRFRHPLIRAAVYADAPEHSRREAHELLAGAVTEPVEQARHLALARPHEDETTAATLIAAAGSARQRGAPGTAAELAELAAGRTPQDRPEDRADRLLAAAEYACDAGLREDAGRMADRVLGESGSARQRVRARLILLSNAGQALGGTQRLIEAGLRDAAGDPALEARLHHWAAVRDLLGGEPARAADHARRSADQARLAGPAAAHTRIAALALLARLRALHGDLAAADSALREALALLGPARRAREESAHAENTDASPAAWGLIRTGALLAAEADRVVDAQEEVAELLTRIAEYAGVEESVATLVALTRIQVRAGRCGEAMESAARCAGLPAEAGSASPPALYAAALAETAGGSVPEALRLARRAVDACEADGDRLFLLRALAVLGQAQLLAGGTQGVSAAVEALQRVRLMGEEMGIADPALLRWYADLAEALVTLGETEAAAEVLQAAHRRTTRQTPASVLAALECAEGLREAAVGRAKKGVSRLQAAADRLRRLPLPVDLARTLIALGAVERRSRRRTVARAALAEALAICSAAGAEPLAAKAREEIARLDAMERGGGGGPELTASEQRVAQLVGGGATNREVAAELFISVKTVEGTLSRIYRKFGVRSRTALAHTMAAAVIASSSGFAPAEVDDAATPAAVVTVDQDLGIRLHRPLDVRRL</sequence>
<dbReference type="Pfam" id="PF00196">
    <property type="entry name" value="GerE"/>
    <property type="match status" value="1"/>
</dbReference>
<dbReference type="GO" id="GO:0004016">
    <property type="term" value="F:adenylate cyclase activity"/>
    <property type="evidence" value="ECO:0007669"/>
    <property type="project" value="TreeGrafter"/>
</dbReference>
<keyword evidence="5" id="KW-1185">Reference proteome</keyword>
<dbReference type="Gene3D" id="1.10.10.10">
    <property type="entry name" value="Winged helix-like DNA-binding domain superfamily/Winged helix DNA-binding domain"/>
    <property type="match status" value="1"/>
</dbReference>
<comment type="caution">
    <text evidence="4">The sequence shown here is derived from an EMBL/GenBank/DDBJ whole genome shotgun (WGS) entry which is preliminary data.</text>
</comment>
<dbReference type="SUPFAM" id="SSF46894">
    <property type="entry name" value="C-terminal effector domain of the bipartite response regulators"/>
    <property type="match status" value="1"/>
</dbReference>
<accession>A0A4U0SQU8</accession>
<evidence type="ECO:0000256" key="1">
    <source>
        <dbReference type="ARBA" id="ARBA00022741"/>
    </source>
</evidence>
<feature type="domain" description="HTH luxR-type" evidence="3">
    <location>
        <begin position="876"/>
        <end position="941"/>
    </location>
</feature>
<dbReference type="Pfam" id="PF13191">
    <property type="entry name" value="AAA_16"/>
    <property type="match status" value="1"/>
</dbReference>
<dbReference type="InterPro" id="IPR036388">
    <property type="entry name" value="WH-like_DNA-bd_sf"/>
</dbReference>
<dbReference type="Gene3D" id="3.40.50.300">
    <property type="entry name" value="P-loop containing nucleotide triphosphate hydrolases"/>
    <property type="match status" value="1"/>
</dbReference>
<dbReference type="PROSITE" id="PS50043">
    <property type="entry name" value="HTH_LUXR_2"/>
    <property type="match status" value="1"/>
</dbReference>
<dbReference type="CDD" id="cd06170">
    <property type="entry name" value="LuxR_C_like"/>
    <property type="match status" value="1"/>
</dbReference>
<dbReference type="RefSeq" id="WP_136722426.1">
    <property type="nucleotide sequence ID" value="NZ_SUMC01000004.1"/>
</dbReference>
<dbReference type="GO" id="GO:0006355">
    <property type="term" value="P:regulation of DNA-templated transcription"/>
    <property type="evidence" value="ECO:0007669"/>
    <property type="project" value="InterPro"/>
</dbReference>
<dbReference type="PANTHER" id="PTHR16305">
    <property type="entry name" value="TESTICULAR SOLUBLE ADENYLYL CYCLASE"/>
    <property type="match status" value="1"/>
</dbReference>
<dbReference type="GO" id="GO:0005524">
    <property type="term" value="F:ATP binding"/>
    <property type="evidence" value="ECO:0007669"/>
    <property type="project" value="UniProtKB-KW"/>
</dbReference>
<dbReference type="InterPro" id="IPR041664">
    <property type="entry name" value="AAA_16"/>
</dbReference>
<dbReference type="SUPFAM" id="SSF48452">
    <property type="entry name" value="TPR-like"/>
    <property type="match status" value="1"/>
</dbReference>
<gene>
    <name evidence="4" type="ORF">FCI23_06180</name>
</gene>
<protein>
    <submittedName>
        <fullName evidence="4">LuxR family transcriptional regulator</fullName>
    </submittedName>
</protein>
<name>A0A4U0SQU8_9ACTN</name>
<evidence type="ECO:0000256" key="2">
    <source>
        <dbReference type="ARBA" id="ARBA00022840"/>
    </source>
</evidence>
<dbReference type="SUPFAM" id="SSF52540">
    <property type="entry name" value="P-loop containing nucleoside triphosphate hydrolases"/>
    <property type="match status" value="1"/>
</dbReference>